<feature type="compositionally biased region" description="Basic and acidic residues" evidence="1">
    <location>
        <begin position="188"/>
        <end position="197"/>
    </location>
</feature>
<feature type="compositionally biased region" description="Polar residues" evidence="1">
    <location>
        <begin position="202"/>
        <end position="213"/>
    </location>
</feature>
<feature type="region of interest" description="Disordered" evidence="1">
    <location>
        <begin position="282"/>
        <end position="310"/>
    </location>
</feature>
<dbReference type="EMBL" id="JAGEUA010000011">
    <property type="protein sequence ID" value="KAL0963232.1"/>
    <property type="molecule type" value="Genomic_DNA"/>
</dbReference>
<reference evidence="2 3" key="1">
    <citation type="submission" date="2024-06" db="EMBL/GenBank/DDBJ databases">
        <authorList>
            <person name="Pan Q."/>
            <person name="Wen M."/>
            <person name="Jouanno E."/>
            <person name="Zahm M."/>
            <person name="Klopp C."/>
            <person name="Cabau C."/>
            <person name="Louis A."/>
            <person name="Berthelot C."/>
            <person name="Parey E."/>
            <person name="Roest Crollius H."/>
            <person name="Montfort J."/>
            <person name="Robinson-Rechavi M."/>
            <person name="Bouchez O."/>
            <person name="Lampietro C."/>
            <person name="Lopez Roques C."/>
            <person name="Donnadieu C."/>
            <person name="Postlethwait J."/>
            <person name="Bobe J."/>
            <person name="Verreycken H."/>
            <person name="Guiguen Y."/>
        </authorList>
    </citation>
    <scope>NUCLEOTIDE SEQUENCE [LARGE SCALE GENOMIC DNA]</scope>
    <source>
        <strain evidence="2">Up_M1</strain>
        <tissue evidence="2">Testis</tissue>
    </source>
</reference>
<feature type="compositionally biased region" description="Polar residues" evidence="1">
    <location>
        <begin position="222"/>
        <end position="238"/>
    </location>
</feature>
<keyword evidence="3" id="KW-1185">Reference proteome</keyword>
<comment type="caution">
    <text evidence="2">The sequence shown here is derived from an EMBL/GenBank/DDBJ whole genome shotgun (WGS) entry which is preliminary data.</text>
</comment>
<dbReference type="InterPro" id="IPR052679">
    <property type="entry name" value="Cell_Prolif_Regulator"/>
</dbReference>
<feature type="compositionally biased region" description="Basic residues" evidence="1">
    <location>
        <begin position="174"/>
        <end position="187"/>
    </location>
</feature>
<evidence type="ECO:0000313" key="2">
    <source>
        <dbReference type="EMBL" id="KAL0963232.1"/>
    </source>
</evidence>
<dbReference type="PANTHER" id="PTHR35079">
    <property type="entry name" value="LUNG ADENOMA SUSCEPTIBILITY PROTEIN 2"/>
    <property type="match status" value="1"/>
</dbReference>
<proteinExistence type="predicted"/>
<organism evidence="2 3">
    <name type="scientific">Umbra pygmaea</name>
    <name type="common">Eastern mudminnow</name>
    <dbReference type="NCBI Taxonomy" id="75934"/>
    <lineage>
        <taxon>Eukaryota</taxon>
        <taxon>Metazoa</taxon>
        <taxon>Chordata</taxon>
        <taxon>Craniata</taxon>
        <taxon>Vertebrata</taxon>
        <taxon>Euteleostomi</taxon>
        <taxon>Actinopterygii</taxon>
        <taxon>Neopterygii</taxon>
        <taxon>Teleostei</taxon>
        <taxon>Protacanthopterygii</taxon>
        <taxon>Esociformes</taxon>
        <taxon>Umbridae</taxon>
        <taxon>Umbra</taxon>
    </lineage>
</organism>
<dbReference type="Proteomes" id="UP001557470">
    <property type="component" value="Unassembled WGS sequence"/>
</dbReference>
<dbReference type="PANTHER" id="PTHR35079:SF1">
    <property type="entry name" value="LUNG ADENOMA SUSCEPTIBILITY PROTEIN 2"/>
    <property type="match status" value="1"/>
</dbReference>
<sequence>MNSSPESTVTTLFARSGHLRSSLWEPDQSESLTGIKYADRDYESATEALDAYIADFEKSRHVPETSTGRLQVQKGRISHDNQPRTGFRNRDVLRDSLTDRELDLLNLPVGVIRRGDPESLSLTTDDLLVQPCDGSLPVTRTSAYLTQSGSYRPGCNSLKSSLCSAERPWLNRSHHVKPRLHRSHHKFPRDSRGEGRPGRTQRLVSSTGFNVQGNLPPHHSLYHQTPSPKDTPGLSSHQGYPRWLTSHRSNMDFSGITSIPDMTYPAWLQEVDDIPKDIPTIGQDVSQKTHPCRTQTRPLPPQTPPSSSRIPSWLSELEASYEQTEEVQDSDGGRFEPFFSSGCKQLPDHQNLRELRLHFAESLTVAALGERTSNFHHLLRDDKIETLTLKAENALNCQFLDLNNQRQNITGNSLGGSEDILEADRSWDNPAFTFKSPVPVGGAEDPLILTETHQGEAASGSCSSGYSSRKHPGPVEALKQMLFSLQALERQVTPDNGTTEQEVLLKDTLTPCQTPTMDNSSKKAADDSNIQIKMPETQVEDIETCSGGQSLQRALRHLVRLKSLVEDSPGKKTLRNIKDS</sequence>
<name>A0ABD0WHR5_UMBPY</name>
<protein>
    <recommendedName>
        <fullName evidence="4">Lung adenoma susceptibility protein 2</fullName>
    </recommendedName>
</protein>
<accession>A0ABD0WHR5</accession>
<evidence type="ECO:0008006" key="4">
    <source>
        <dbReference type="Google" id="ProtNLM"/>
    </source>
</evidence>
<evidence type="ECO:0000256" key="1">
    <source>
        <dbReference type="SAM" id="MobiDB-lite"/>
    </source>
</evidence>
<feature type="region of interest" description="Disordered" evidence="1">
    <location>
        <begin position="174"/>
        <end position="240"/>
    </location>
</feature>
<gene>
    <name evidence="2" type="ORF">UPYG_G00351470</name>
</gene>
<dbReference type="AlphaFoldDB" id="A0ABD0WHR5"/>
<evidence type="ECO:0000313" key="3">
    <source>
        <dbReference type="Proteomes" id="UP001557470"/>
    </source>
</evidence>